<dbReference type="SUPFAM" id="SSF47917">
    <property type="entry name" value="C-terminal domain of alpha and beta subunits of F1 ATP synthase"/>
    <property type="match status" value="1"/>
</dbReference>
<evidence type="ECO:0000259" key="16">
    <source>
        <dbReference type="Pfam" id="PF16886"/>
    </source>
</evidence>
<dbReference type="InterPro" id="IPR022878">
    <property type="entry name" value="V-ATPase_asu"/>
</dbReference>
<dbReference type="GO" id="GO:0055082">
    <property type="term" value="P:intracellular chemical homeostasis"/>
    <property type="evidence" value="ECO:0007669"/>
    <property type="project" value="UniProtKB-ARBA"/>
</dbReference>
<dbReference type="NCBIfam" id="NF003220">
    <property type="entry name" value="PRK04192.1"/>
    <property type="match status" value="1"/>
</dbReference>
<dbReference type="GO" id="GO:0046034">
    <property type="term" value="P:ATP metabolic process"/>
    <property type="evidence" value="ECO:0007669"/>
    <property type="project" value="InterPro"/>
</dbReference>
<feature type="domain" description="ATPase F1/V1/A1 complex alpha/beta subunit nucleotide-binding" evidence="14">
    <location>
        <begin position="239"/>
        <end position="464"/>
    </location>
</feature>
<reference evidence="18" key="1">
    <citation type="submission" date="2021-01" db="EMBL/GenBank/DDBJ databases">
        <authorList>
            <person name="Kaushik A."/>
        </authorList>
    </citation>
    <scope>NUCLEOTIDE SEQUENCE</scope>
    <source>
        <strain evidence="18">AG1-1B</strain>
    </source>
</reference>
<dbReference type="InterPro" id="IPR031686">
    <property type="entry name" value="ATP-synth_a_Xtn"/>
</dbReference>
<dbReference type="HAMAP" id="MF_00309">
    <property type="entry name" value="ATP_synth_A_arch"/>
    <property type="match status" value="1"/>
</dbReference>
<evidence type="ECO:0000259" key="15">
    <source>
        <dbReference type="Pfam" id="PF02874"/>
    </source>
</evidence>
<dbReference type="Gene3D" id="2.40.30.20">
    <property type="match status" value="1"/>
</dbReference>
<dbReference type="Proteomes" id="UP000663826">
    <property type="component" value="Unassembled WGS sequence"/>
</dbReference>
<dbReference type="GO" id="GO:0016887">
    <property type="term" value="F:ATP hydrolysis activity"/>
    <property type="evidence" value="ECO:0007669"/>
    <property type="project" value="InterPro"/>
</dbReference>
<organism evidence="18 19">
    <name type="scientific">Rhizoctonia solani</name>
    <dbReference type="NCBI Taxonomy" id="456999"/>
    <lineage>
        <taxon>Eukaryota</taxon>
        <taxon>Fungi</taxon>
        <taxon>Dikarya</taxon>
        <taxon>Basidiomycota</taxon>
        <taxon>Agaricomycotina</taxon>
        <taxon>Agaricomycetes</taxon>
        <taxon>Cantharellales</taxon>
        <taxon>Ceratobasidiaceae</taxon>
        <taxon>Rhizoctonia</taxon>
    </lineage>
</organism>
<dbReference type="Gene3D" id="2.40.50.100">
    <property type="match status" value="1"/>
</dbReference>
<comment type="caution">
    <text evidence="18">The sequence shown here is derived from an EMBL/GenBank/DDBJ whole genome shotgun (WGS) entry which is preliminary data.</text>
</comment>
<evidence type="ECO:0000313" key="18">
    <source>
        <dbReference type="EMBL" id="CAE6371090.1"/>
    </source>
</evidence>
<comment type="subunit">
    <text evidence="11">V-ATPase is a heteromultimeric enzyme composed of a peripheral catalytic V1 complex (components A to H) attached to an integral membrane V0 proton pore complex (components: a, c, c', c'', d, e, f and VOA1).</text>
</comment>
<dbReference type="CDD" id="cd01134">
    <property type="entry name" value="V_A-ATPase_A"/>
    <property type="match status" value="1"/>
</dbReference>
<dbReference type="FunFam" id="3.40.50.300:FF:000052">
    <property type="entry name" value="V-type proton ATPase catalytic subunit A"/>
    <property type="match status" value="1"/>
</dbReference>
<dbReference type="PROSITE" id="PS00152">
    <property type="entry name" value="ATPASE_ALPHA_BETA"/>
    <property type="match status" value="1"/>
</dbReference>
<comment type="subcellular location">
    <subcellularLocation>
        <location evidence="10">Vacuole membrane</location>
        <topology evidence="10">Peripheral membrane protein</topology>
        <orientation evidence="10">Cytoplasmic side</orientation>
    </subcellularLocation>
</comment>
<keyword evidence="6" id="KW-0375">Hydrogen ion transport</keyword>
<feature type="domain" description="ATPsynthase alpha/beta subunit barrel-sandwich" evidence="16">
    <location>
        <begin position="131"/>
        <end position="221"/>
    </location>
</feature>
<comment type="catalytic activity">
    <reaction evidence="12">
        <text>ATP + H2O + 4 H(+)(in) = ADP + phosphate + 5 H(+)(out)</text>
        <dbReference type="Rhea" id="RHEA:57720"/>
        <dbReference type="ChEBI" id="CHEBI:15377"/>
        <dbReference type="ChEBI" id="CHEBI:15378"/>
        <dbReference type="ChEBI" id="CHEBI:30616"/>
        <dbReference type="ChEBI" id="CHEBI:43474"/>
        <dbReference type="ChEBI" id="CHEBI:456216"/>
        <dbReference type="EC" id="7.1.2.2"/>
    </reaction>
</comment>
<dbReference type="FunFam" id="2.40.30.20:FF:000002">
    <property type="entry name" value="V-type proton ATPase catalytic subunit A"/>
    <property type="match status" value="1"/>
</dbReference>
<feature type="domain" description="ATP synthase A/B type C-terminal" evidence="17">
    <location>
        <begin position="472"/>
        <end position="568"/>
    </location>
</feature>
<evidence type="ECO:0000256" key="1">
    <source>
        <dbReference type="ARBA" id="ARBA00008936"/>
    </source>
</evidence>
<sequence>MAGGLQNAKRDLPKIRDEDRESRYGQVFGVSGPVVIAENMAGSAMYELVRVGHDELVGEVIRIDADKTTIQVYEETSGVTVGDPVLRTGKPLSVELGPGLMENIVDGIQRPLRAIQESSKSIYIPRGINTDALDRSIKWDFTPGKFKASLVGDHVSGGDIFGSVYENSLVDDHKIMLAPRALGTITSIAEKGSYTVEDTVLEVEFDGKKTQHTMMQLWPVRAPRPTAAKLTADYPLFTGQRVLDSLFPCVQGGTTAIPGAFGAGKTVISQALSKFSNSNIIVYVGCGERGNEMAEVLMEFPELNLDVGDRQEPIMKRTTLVANTSNMPVAAREASIYTGITLAEYWRDQGSNVAMMADSTSRWAEALREISGRLAEMPADSGYPAYLSTKLASFYERAGKVTCLGNPQREGTVSIVGAVSPPGGDFSDPVTAATLSIVQVFWGLDKKLAQRKHFPSVNWNVSYSKYIQVLEAHYQSTDSGFIASRNKTKEILQKEDDLAEIVQLVGKSALGEGDKVTLEVARMLKDDFLQQNGMSEYDRYCPFYKTSLMLKNFVAFHDSAVGAVTKGELTFNKVKEATSDIIFKLSQMKFESPSQGQDAITKKLEALNTEIIEKFRSITE</sequence>
<dbReference type="Gene3D" id="1.10.1140.10">
    <property type="entry name" value="Bovine Mitochondrial F1-atpase, Atp Synthase Beta Chain, Chain D, domain 3"/>
    <property type="match status" value="1"/>
</dbReference>
<comment type="function">
    <text evidence="13">Catalytic subunit of the V1 complex of vacuolar(H+)-ATPase (V-ATPase), a multisubunit enzyme composed of a peripheral complex (V1) that hydrolyzes ATP and a membrane integral complex (V0) that translocates protons. V-ATPase is responsible for acidifying and maintaining the pH of intracellular compartments.</text>
</comment>
<evidence type="ECO:0000256" key="7">
    <source>
        <dbReference type="ARBA" id="ARBA00022840"/>
    </source>
</evidence>
<dbReference type="InterPro" id="IPR020003">
    <property type="entry name" value="ATPase_a/bsu_AS"/>
</dbReference>
<dbReference type="CDD" id="cd18111">
    <property type="entry name" value="ATP-synt_V_A-type_alpha_C"/>
    <property type="match status" value="1"/>
</dbReference>
<dbReference type="GO" id="GO:0033180">
    <property type="term" value="C:proton-transporting V-type ATPase, V1 domain"/>
    <property type="evidence" value="ECO:0007669"/>
    <property type="project" value="InterPro"/>
</dbReference>
<accession>A0A8H2WDE9</accession>
<dbReference type="InterPro" id="IPR027417">
    <property type="entry name" value="P-loop_NTPase"/>
</dbReference>
<evidence type="ECO:0000256" key="9">
    <source>
        <dbReference type="ARBA" id="ARBA00023065"/>
    </source>
</evidence>
<feature type="domain" description="ATPase F1/V1/A1 complex alpha/beta subunit N-terminal" evidence="15">
    <location>
        <begin position="28"/>
        <end position="89"/>
    </location>
</feature>
<dbReference type="Pfam" id="PF16886">
    <property type="entry name" value="ATP-synt_ab_Xtn"/>
    <property type="match status" value="1"/>
</dbReference>
<dbReference type="GO" id="GO:0000329">
    <property type="term" value="C:fungal-type vacuole membrane"/>
    <property type="evidence" value="ECO:0007669"/>
    <property type="project" value="TreeGrafter"/>
</dbReference>
<dbReference type="Pfam" id="PF02874">
    <property type="entry name" value="ATP-synt_ab_N"/>
    <property type="match status" value="1"/>
</dbReference>
<dbReference type="FunFam" id="1.10.1140.10:FF:000002">
    <property type="entry name" value="V-type proton ATPase catalytic subunit A"/>
    <property type="match status" value="1"/>
</dbReference>
<evidence type="ECO:0000259" key="14">
    <source>
        <dbReference type="Pfam" id="PF00006"/>
    </source>
</evidence>
<dbReference type="InterPro" id="IPR005725">
    <property type="entry name" value="ATPase_V1-cplx_asu"/>
</dbReference>
<evidence type="ECO:0000256" key="11">
    <source>
        <dbReference type="ARBA" id="ARBA00029477"/>
    </source>
</evidence>
<proteinExistence type="inferred from homology"/>
<dbReference type="InterPro" id="IPR055190">
    <property type="entry name" value="ATP-synt_VA_C"/>
</dbReference>
<dbReference type="InterPro" id="IPR004100">
    <property type="entry name" value="ATPase_F1/V1/A1_a/bsu_N"/>
</dbReference>
<dbReference type="FunFam" id="2.40.50.100:FF:000008">
    <property type="entry name" value="V-type proton ATPase catalytic subunit A"/>
    <property type="match status" value="1"/>
</dbReference>
<evidence type="ECO:0000256" key="5">
    <source>
        <dbReference type="ARBA" id="ARBA00022741"/>
    </source>
</evidence>
<protein>
    <recommendedName>
        <fullName evidence="3">V-type proton ATPase catalytic subunit A</fullName>
        <ecNumber evidence="2">7.1.2.2</ecNumber>
    </recommendedName>
</protein>
<gene>
    <name evidence="18" type="ORF">RDB_LOCUS15724</name>
</gene>
<dbReference type="InterPro" id="IPR024034">
    <property type="entry name" value="ATPase_F1/V1_b/a_C"/>
</dbReference>
<name>A0A8H2WDE9_9AGAM</name>
<evidence type="ECO:0000313" key="19">
    <source>
        <dbReference type="Proteomes" id="UP000663826"/>
    </source>
</evidence>
<evidence type="ECO:0000256" key="3">
    <source>
        <dbReference type="ARBA" id="ARBA00018860"/>
    </source>
</evidence>
<dbReference type="Gene3D" id="3.40.50.300">
    <property type="entry name" value="P-loop containing nucleotide triphosphate hydrolases"/>
    <property type="match status" value="1"/>
</dbReference>
<keyword evidence="4" id="KW-0813">Transport</keyword>
<dbReference type="EMBL" id="CAJMWQ010000694">
    <property type="protein sequence ID" value="CAE6371090.1"/>
    <property type="molecule type" value="Genomic_DNA"/>
</dbReference>
<evidence type="ECO:0000256" key="8">
    <source>
        <dbReference type="ARBA" id="ARBA00022967"/>
    </source>
</evidence>
<keyword evidence="5" id="KW-0547">Nucleotide-binding</keyword>
<dbReference type="AlphaFoldDB" id="A0A8H2WDE9"/>
<dbReference type="InterPro" id="IPR036121">
    <property type="entry name" value="ATPase_F1/V1/A1_a/bsu_N_sf"/>
</dbReference>
<evidence type="ECO:0000256" key="4">
    <source>
        <dbReference type="ARBA" id="ARBA00022448"/>
    </source>
</evidence>
<evidence type="ECO:0000256" key="6">
    <source>
        <dbReference type="ARBA" id="ARBA00022781"/>
    </source>
</evidence>
<dbReference type="SUPFAM" id="SSF52540">
    <property type="entry name" value="P-loop containing nucleoside triphosphate hydrolases"/>
    <property type="match status" value="1"/>
</dbReference>
<evidence type="ECO:0000259" key="17">
    <source>
        <dbReference type="Pfam" id="PF22919"/>
    </source>
</evidence>
<dbReference type="InterPro" id="IPR023366">
    <property type="entry name" value="ATP_synth_asu-like_sf"/>
</dbReference>
<evidence type="ECO:0000256" key="12">
    <source>
        <dbReference type="ARBA" id="ARBA00048383"/>
    </source>
</evidence>
<dbReference type="PANTHER" id="PTHR43607:SF1">
    <property type="entry name" value="H(+)-TRANSPORTING TWO-SECTOR ATPASE"/>
    <property type="match status" value="1"/>
</dbReference>
<dbReference type="Pfam" id="PF22919">
    <property type="entry name" value="ATP-synt_VA_C"/>
    <property type="match status" value="1"/>
</dbReference>
<evidence type="ECO:0000256" key="10">
    <source>
        <dbReference type="ARBA" id="ARBA00029427"/>
    </source>
</evidence>
<dbReference type="EC" id="7.1.2.2" evidence="2"/>
<dbReference type="NCBIfam" id="TIGR01042">
    <property type="entry name" value="V-ATPase_V1_A"/>
    <property type="match status" value="1"/>
</dbReference>
<dbReference type="CDD" id="cd18119">
    <property type="entry name" value="ATP-synt_V_A-type_alpha_N"/>
    <property type="match status" value="1"/>
</dbReference>
<dbReference type="GO" id="GO:0005524">
    <property type="term" value="F:ATP binding"/>
    <property type="evidence" value="ECO:0007669"/>
    <property type="project" value="UniProtKB-KW"/>
</dbReference>
<evidence type="ECO:0000256" key="13">
    <source>
        <dbReference type="ARBA" id="ARBA00058996"/>
    </source>
</evidence>
<dbReference type="Pfam" id="PF00006">
    <property type="entry name" value="ATP-synt_ab"/>
    <property type="match status" value="1"/>
</dbReference>
<keyword evidence="7" id="KW-0067">ATP-binding</keyword>
<comment type="similarity">
    <text evidence="1">Belongs to the ATPase alpha/beta chains family.</text>
</comment>
<dbReference type="SUPFAM" id="SSF50615">
    <property type="entry name" value="N-terminal domain of alpha and beta subunits of F1 ATP synthase"/>
    <property type="match status" value="1"/>
</dbReference>
<keyword evidence="8" id="KW-1278">Translocase</keyword>
<dbReference type="InterPro" id="IPR000194">
    <property type="entry name" value="ATPase_F1/V1/A1_a/bsu_nucl-bd"/>
</dbReference>
<dbReference type="PANTHER" id="PTHR43607">
    <property type="entry name" value="V-TYPE PROTON ATPASE CATALYTIC SUBUNIT A"/>
    <property type="match status" value="1"/>
</dbReference>
<keyword evidence="9" id="KW-0406">Ion transport</keyword>
<evidence type="ECO:0000256" key="2">
    <source>
        <dbReference type="ARBA" id="ARBA00012473"/>
    </source>
</evidence>
<dbReference type="GO" id="GO:0046961">
    <property type="term" value="F:proton-transporting ATPase activity, rotational mechanism"/>
    <property type="evidence" value="ECO:0007669"/>
    <property type="project" value="InterPro"/>
</dbReference>